<accession>A0A2W7R9J1</accession>
<dbReference type="EMBL" id="QKZT01000003">
    <property type="protein sequence ID" value="PZX55806.1"/>
    <property type="molecule type" value="Genomic_DNA"/>
</dbReference>
<evidence type="ECO:0000313" key="2">
    <source>
        <dbReference type="Proteomes" id="UP000248882"/>
    </source>
</evidence>
<protein>
    <submittedName>
        <fullName evidence="1">Uncharacterized protein</fullName>
    </submittedName>
</protein>
<gene>
    <name evidence="1" type="ORF">LV85_01031</name>
</gene>
<organism evidence="1 2">
    <name type="scientific">Algoriphagus chordae</name>
    <dbReference type="NCBI Taxonomy" id="237019"/>
    <lineage>
        <taxon>Bacteria</taxon>
        <taxon>Pseudomonadati</taxon>
        <taxon>Bacteroidota</taxon>
        <taxon>Cytophagia</taxon>
        <taxon>Cytophagales</taxon>
        <taxon>Cyclobacteriaceae</taxon>
        <taxon>Algoriphagus</taxon>
    </lineage>
</organism>
<proteinExistence type="predicted"/>
<keyword evidence="2" id="KW-1185">Reference proteome</keyword>
<evidence type="ECO:0000313" key="1">
    <source>
        <dbReference type="EMBL" id="PZX55806.1"/>
    </source>
</evidence>
<comment type="caution">
    <text evidence="1">The sequence shown here is derived from an EMBL/GenBank/DDBJ whole genome shotgun (WGS) entry which is preliminary data.</text>
</comment>
<dbReference type="AlphaFoldDB" id="A0A2W7R9J1"/>
<sequence length="214" mass="24327">MAGALEILPLFFCVQANYEQFPDMENMSIQELQHIITEELFFFEKDPKKEVEKEAVNASTVSEKPRSLPKTVHIEAATPPKEEIKPEPLSVRGNFEKGILVLHEEPELKPEVMDMLVKMINAVGHSMNEVGLLSSKELEGRTLADLYDLNAHIVLKFGRLKHPINALPASDYQIHMEKETEYLFADALTTISEDKVLKGKLWNTLKILFNIAKK</sequence>
<name>A0A2W7R9J1_9BACT</name>
<dbReference type="Proteomes" id="UP000248882">
    <property type="component" value="Unassembled WGS sequence"/>
</dbReference>
<reference evidence="1 2" key="1">
    <citation type="submission" date="2018-06" db="EMBL/GenBank/DDBJ databases">
        <title>Genomic Encyclopedia of Archaeal and Bacterial Type Strains, Phase II (KMG-II): from individual species to whole genera.</title>
        <authorList>
            <person name="Goeker M."/>
        </authorList>
    </citation>
    <scope>NUCLEOTIDE SEQUENCE [LARGE SCALE GENOMIC DNA]</scope>
    <source>
        <strain evidence="1 2">DSM 19830</strain>
    </source>
</reference>